<sequence>MTKSEGKVTKIEQIKTALIQIEGSNLDYCVKTLAINAIIDTQPASISNQILLEHQFNLES</sequence>
<dbReference type="AlphaFoldDB" id="A0A6G7CN38"/>
<dbReference type="EMBL" id="CP049332">
    <property type="protein sequence ID" value="QIH43466.1"/>
    <property type="molecule type" value="Genomic_DNA"/>
</dbReference>
<evidence type="ECO:0000313" key="2">
    <source>
        <dbReference type="Proteomes" id="UP000503003"/>
    </source>
</evidence>
<gene>
    <name evidence="1" type="ORF">G5S32_15830</name>
</gene>
<proteinExistence type="predicted"/>
<name>A0A6G7CN38_9VIBR</name>
<organism evidence="1 2">
    <name type="scientific">Vibrio ziniensis</name>
    <dbReference type="NCBI Taxonomy" id="2711221"/>
    <lineage>
        <taxon>Bacteria</taxon>
        <taxon>Pseudomonadati</taxon>
        <taxon>Pseudomonadota</taxon>
        <taxon>Gammaproteobacteria</taxon>
        <taxon>Vibrionales</taxon>
        <taxon>Vibrionaceae</taxon>
        <taxon>Vibrio</taxon>
    </lineage>
</organism>
<keyword evidence="2" id="KW-1185">Reference proteome</keyword>
<protein>
    <submittedName>
        <fullName evidence="1">Uncharacterized protein</fullName>
    </submittedName>
</protein>
<accession>A0A6G7CN38</accession>
<reference evidence="1 2" key="1">
    <citation type="submission" date="2020-02" db="EMBL/GenBank/DDBJ databases">
        <title>A complete genome of a marine bacterium Vibrio sp. ZWAL4003 isolated from the mangrove sediment with the ability to degrade polysaccharides.</title>
        <authorList>
            <person name="Wu J."/>
            <person name="Qu W."/>
            <person name="Zeng R."/>
        </authorList>
    </citation>
    <scope>NUCLEOTIDE SEQUENCE [LARGE SCALE GENOMIC DNA]</scope>
    <source>
        <strain evidence="1 2">ZWAL4003</strain>
    </source>
</reference>
<evidence type="ECO:0000313" key="1">
    <source>
        <dbReference type="EMBL" id="QIH43466.1"/>
    </source>
</evidence>
<dbReference type="Proteomes" id="UP000503003">
    <property type="component" value="Chromosome 2"/>
</dbReference>
<dbReference type="KEGG" id="vzi:G5S32_15830"/>
<dbReference type="RefSeq" id="WP_165313000.1">
    <property type="nucleotide sequence ID" value="NZ_CP049332.1"/>
</dbReference>